<dbReference type="InterPro" id="IPR051720">
    <property type="entry name" value="rRNA_MeTrfase/Polyamine_Synth"/>
</dbReference>
<protein>
    <submittedName>
        <fullName evidence="1">Methyltransferase related protein</fullName>
    </submittedName>
</protein>
<dbReference type="HOGENOM" id="CLU_074702_1_0_2"/>
<dbReference type="PRINTS" id="PR00507">
    <property type="entry name" value="N12N6MTFRASE"/>
</dbReference>
<keyword evidence="1" id="KW-0489">Methyltransferase</keyword>
<dbReference type="RefSeq" id="WP_008082038.1">
    <property type="nucleotide sequence ID" value="NC_013926.1"/>
</dbReference>
<dbReference type="Pfam" id="PF06325">
    <property type="entry name" value="PrmA"/>
    <property type="match status" value="1"/>
</dbReference>
<dbReference type="KEGG" id="abi:Aboo_0651"/>
<dbReference type="eggNOG" id="arCOG00910">
    <property type="taxonomic scope" value="Archaea"/>
</dbReference>
<gene>
    <name evidence="1" type="ordered locus">Aboo_0651</name>
</gene>
<sequence>MKKKKLEILMEGVENYKNPKASLEQYFTPATIASDIMFLAYSLGDIEGKILADFGAGTGIFTIGACLLGARKIFSVEIDVGAIEILKKNLEKYKCSAEILNMNVEEFNSEVDTVVQNPPFGAQNRHADLPFLEKAMQVANVIYTLHNANTSEFIERKIFQNGWEITHRKFYDFSIPYMYGFHRKEEVRRRVVFYRIVRRRF</sequence>
<evidence type="ECO:0000313" key="2">
    <source>
        <dbReference type="Proteomes" id="UP000001400"/>
    </source>
</evidence>
<dbReference type="GO" id="GO:0032259">
    <property type="term" value="P:methylation"/>
    <property type="evidence" value="ECO:0007669"/>
    <property type="project" value="UniProtKB-KW"/>
</dbReference>
<organism evidence="1 2">
    <name type="scientific">Aciduliprofundum boonei (strain DSM 19572 / T469)</name>
    <dbReference type="NCBI Taxonomy" id="439481"/>
    <lineage>
        <taxon>Archaea</taxon>
        <taxon>Methanobacteriati</taxon>
        <taxon>Thermoplasmatota</taxon>
        <taxon>DHVE2 group</taxon>
        <taxon>Candidatus Aciduliprofundum</taxon>
    </lineage>
</organism>
<dbReference type="PROSITE" id="PS00092">
    <property type="entry name" value="N6_MTASE"/>
    <property type="match status" value="1"/>
</dbReference>
<evidence type="ECO:0000313" key="1">
    <source>
        <dbReference type="EMBL" id="ADD08462.1"/>
    </source>
</evidence>
<proteinExistence type="predicted"/>
<dbReference type="Gene3D" id="3.40.50.150">
    <property type="entry name" value="Vaccinia Virus protein VP39"/>
    <property type="match status" value="1"/>
</dbReference>
<keyword evidence="1" id="KW-0808">Transferase</keyword>
<dbReference type="SUPFAM" id="SSF53335">
    <property type="entry name" value="S-adenosyl-L-methionine-dependent methyltransferases"/>
    <property type="match status" value="1"/>
</dbReference>
<dbReference type="AlphaFoldDB" id="B5I9R1"/>
<dbReference type="GeneID" id="8827597"/>
<dbReference type="STRING" id="439481.Aboo_0651"/>
<dbReference type="PANTHER" id="PTHR23290:SF0">
    <property type="entry name" value="RRNA N6-ADENOSINE-METHYLTRANSFERASE METTL5"/>
    <property type="match status" value="1"/>
</dbReference>
<dbReference type="InterPro" id="IPR002052">
    <property type="entry name" value="DNA_methylase_N6_adenine_CS"/>
</dbReference>
<dbReference type="GO" id="GO:0003676">
    <property type="term" value="F:nucleic acid binding"/>
    <property type="evidence" value="ECO:0007669"/>
    <property type="project" value="InterPro"/>
</dbReference>
<dbReference type="EMBL" id="CP001941">
    <property type="protein sequence ID" value="ADD08462.1"/>
    <property type="molecule type" value="Genomic_DNA"/>
</dbReference>
<dbReference type="PANTHER" id="PTHR23290">
    <property type="entry name" value="RRNA N6-ADENOSINE-METHYLTRANSFERASE METTL5"/>
    <property type="match status" value="1"/>
</dbReference>
<keyword evidence="2" id="KW-1185">Reference proteome</keyword>
<dbReference type="GO" id="GO:0008168">
    <property type="term" value="F:methyltransferase activity"/>
    <property type="evidence" value="ECO:0007669"/>
    <property type="project" value="UniProtKB-KW"/>
</dbReference>
<dbReference type="Proteomes" id="UP000001400">
    <property type="component" value="Chromosome"/>
</dbReference>
<dbReference type="InterPro" id="IPR029063">
    <property type="entry name" value="SAM-dependent_MTases_sf"/>
</dbReference>
<name>B5I9R1_ACIB4</name>
<accession>B5I9R1</accession>
<reference evidence="1" key="1">
    <citation type="submission" date="2010-02" db="EMBL/GenBank/DDBJ databases">
        <title>Complete sequence of Aciduliprofundum boonei T469.</title>
        <authorList>
            <consortium name="US DOE Joint Genome Institute"/>
            <person name="Lucas S."/>
            <person name="Copeland A."/>
            <person name="Lapidus A."/>
            <person name="Cheng J.-F."/>
            <person name="Bruce D."/>
            <person name="Goodwin L."/>
            <person name="Pitluck S."/>
            <person name="Saunders E."/>
            <person name="Detter J.C."/>
            <person name="Han C."/>
            <person name="Tapia R."/>
            <person name="Land M."/>
            <person name="Hauser L."/>
            <person name="Kyrpides N."/>
            <person name="Mikhailova N."/>
            <person name="Flores G."/>
            <person name="Reysenbach A.-L."/>
            <person name="Woyke T."/>
        </authorList>
    </citation>
    <scope>NUCLEOTIDE SEQUENCE</scope>
    <source>
        <strain evidence="1">T469</strain>
    </source>
</reference>
<dbReference type="CDD" id="cd02440">
    <property type="entry name" value="AdoMet_MTases"/>
    <property type="match status" value="1"/>
</dbReference>
<dbReference type="OrthoDB" id="31271at2157"/>